<evidence type="ECO:0000313" key="1">
    <source>
        <dbReference type="EMBL" id="QPC43500.1"/>
    </source>
</evidence>
<name>A0A7S8HCD3_9HYPH</name>
<dbReference type="EMBL" id="CP058214">
    <property type="protein sequence ID" value="QPC43500.1"/>
    <property type="molecule type" value="Genomic_DNA"/>
</dbReference>
<accession>A0A7S8HCD3</accession>
<sequence length="63" mass="6739">MIEVKRDHTGHMHLFVNGVPINGAQVGGVQAVNGEMQVAVFIPTKRVTFGEVDNVVPMVKPAA</sequence>
<keyword evidence="2" id="KW-1185">Reference proteome</keyword>
<evidence type="ECO:0000313" key="2">
    <source>
        <dbReference type="Proteomes" id="UP000593594"/>
    </source>
</evidence>
<protein>
    <submittedName>
        <fullName evidence="1">Uncharacterized protein</fullName>
    </submittedName>
</protein>
<dbReference type="AlphaFoldDB" id="A0A7S8HCD3"/>
<gene>
    <name evidence="1" type="ORF">HW532_12820</name>
</gene>
<proteinExistence type="predicted"/>
<dbReference type="RefSeq" id="WP_213160864.1">
    <property type="nucleotide sequence ID" value="NZ_CP058214.1"/>
</dbReference>
<dbReference type="KEGG" id="kmn:HW532_12820"/>
<reference evidence="1 2" key="1">
    <citation type="submission" date="2020-06" db="EMBL/GenBank/DDBJ databases">
        <title>Genome sequence of 2 isolates from Red Sea Mangroves.</title>
        <authorList>
            <person name="Sefrji F."/>
            <person name="Michoud G."/>
            <person name="Merlino G."/>
            <person name="Daffonchio D."/>
        </authorList>
    </citation>
    <scope>NUCLEOTIDE SEQUENCE [LARGE SCALE GENOMIC DNA]</scope>
    <source>
        <strain evidence="1 2">R1DC25</strain>
    </source>
</reference>
<organism evidence="1 2">
    <name type="scientific">Kaustia mangrovi</name>
    <dbReference type="NCBI Taxonomy" id="2593653"/>
    <lineage>
        <taxon>Bacteria</taxon>
        <taxon>Pseudomonadati</taxon>
        <taxon>Pseudomonadota</taxon>
        <taxon>Alphaproteobacteria</taxon>
        <taxon>Hyphomicrobiales</taxon>
        <taxon>Parvibaculaceae</taxon>
        <taxon>Kaustia</taxon>
    </lineage>
</organism>
<dbReference type="Proteomes" id="UP000593594">
    <property type="component" value="Chromosome"/>
</dbReference>